<gene>
    <name evidence="1" type="ORF">LAWI1_G000029</name>
</gene>
<comment type="caution">
    <text evidence="1">The sequence shown here is derived from an EMBL/GenBank/DDBJ whole genome shotgun (WGS) entry which is preliminary data.</text>
</comment>
<name>A0A559MN60_9HELO</name>
<evidence type="ECO:0000313" key="1">
    <source>
        <dbReference type="EMBL" id="TVY94384.1"/>
    </source>
</evidence>
<evidence type="ECO:0008006" key="3">
    <source>
        <dbReference type="Google" id="ProtNLM"/>
    </source>
</evidence>
<keyword evidence="2" id="KW-1185">Reference proteome</keyword>
<dbReference type="InterPro" id="IPR009991">
    <property type="entry name" value="DCTN3"/>
</dbReference>
<organism evidence="1 2">
    <name type="scientific">Lachnellula willkommii</name>
    <dbReference type="NCBI Taxonomy" id="215461"/>
    <lineage>
        <taxon>Eukaryota</taxon>
        <taxon>Fungi</taxon>
        <taxon>Dikarya</taxon>
        <taxon>Ascomycota</taxon>
        <taxon>Pezizomycotina</taxon>
        <taxon>Leotiomycetes</taxon>
        <taxon>Helotiales</taxon>
        <taxon>Lachnaceae</taxon>
        <taxon>Lachnellula</taxon>
    </lineage>
</organism>
<reference evidence="1 2" key="1">
    <citation type="submission" date="2018-05" db="EMBL/GenBank/DDBJ databases">
        <title>Genome sequencing and assembly of the regulated plant pathogen Lachnellula willkommii and related sister species for the development of diagnostic species identification markers.</title>
        <authorList>
            <person name="Giroux E."/>
            <person name="Bilodeau G."/>
        </authorList>
    </citation>
    <scope>NUCLEOTIDE SEQUENCE [LARGE SCALE GENOMIC DNA]</scope>
    <source>
        <strain evidence="1 2">CBS 172.35</strain>
    </source>
</reference>
<dbReference type="GO" id="GO:0005869">
    <property type="term" value="C:dynactin complex"/>
    <property type="evidence" value="ECO:0007669"/>
    <property type="project" value="InterPro"/>
</dbReference>
<dbReference type="AlphaFoldDB" id="A0A559MN60"/>
<dbReference type="Pfam" id="PF07426">
    <property type="entry name" value="Dynactin_p22"/>
    <property type="match status" value="1"/>
</dbReference>
<proteinExistence type="predicted"/>
<dbReference type="EMBL" id="QGML01000013">
    <property type="protein sequence ID" value="TVY94384.1"/>
    <property type="molecule type" value="Genomic_DNA"/>
</dbReference>
<evidence type="ECO:0000313" key="2">
    <source>
        <dbReference type="Proteomes" id="UP000315522"/>
    </source>
</evidence>
<sequence length="205" mass="22548">MENTFDKTAIETIDLLEARLRRIEYAICGRVEEATSTTSKTSAVKRLGQLEHSLHQLASKSRVIQDLLKLHSRYPDLFQSIKPDDLPTTLDTSSILAIVLASASSYPSAASRLTSILDVPIPPTELSAQLIDLQPRIAKVGALQAAQSADIAELRERSAAVIQRWYTVDILGAGDSWAELEGRVGQVEQKVRRAALAKRLDDDMI</sequence>
<dbReference type="Proteomes" id="UP000315522">
    <property type="component" value="Unassembled WGS sequence"/>
</dbReference>
<dbReference type="GO" id="GO:0061640">
    <property type="term" value="P:cytoskeleton-dependent cytokinesis"/>
    <property type="evidence" value="ECO:0007669"/>
    <property type="project" value="InterPro"/>
</dbReference>
<accession>A0A559MN60</accession>
<protein>
    <recommendedName>
        <fullName evidence="3">Nuclear distribution protein</fullName>
    </recommendedName>
</protein>